<evidence type="ECO:0000313" key="1">
    <source>
        <dbReference type="EMBL" id="EDF8921226.1"/>
    </source>
</evidence>
<proteinExistence type="predicted"/>
<dbReference type="EMBL" id="AAMCFY010000098">
    <property type="protein sequence ID" value="EDF8921226.1"/>
    <property type="molecule type" value="Genomic_DNA"/>
</dbReference>
<gene>
    <name evidence="1" type="ORF">GCB20_20020</name>
</gene>
<name>A0A5Z5C2B8_SALER</name>
<organism evidence="1">
    <name type="scientific">Salmonella enterica</name>
    <name type="common">Salmonella choleraesuis</name>
    <dbReference type="NCBI Taxonomy" id="28901"/>
    <lineage>
        <taxon>Bacteria</taxon>
        <taxon>Pseudomonadati</taxon>
        <taxon>Pseudomonadota</taxon>
        <taxon>Gammaproteobacteria</taxon>
        <taxon>Enterobacterales</taxon>
        <taxon>Enterobacteriaceae</taxon>
        <taxon>Salmonella</taxon>
    </lineage>
</organism>
<dbReference type="AlphaFoldDB" id="A0A5Z5C2B8"/>
<protein>
    <submittedName>
        <fullName evidence="1">Tail fiber assembly protein</fullName>
    </submittedName>
</protein>
<sequence>MQLRNVTRYYPEHMPFGENIQYFIDENGLDFYNSIDTFKLKYKLCIHPDTKV</sequence>
<accession>A0A5Z5C2B8</accession>
<reference evidence="1" key="1">
    <citation type="submission" date="2019-10" db="EMBL/GenBank/DDBJ databases">
        <authorList>
            <consortium name="PulseNet: The National Subtyping Network for Foodborne Disease Surveillance"/>
            <person name="Tarr C.L."/>
            <person name="Trees E."/>
            <person name="Katz L.S."/>
            <person name="Carleton-Romer H.A."/>
            <person name="Stroika S."/>
            <person name="Kucerova Z."/>
            <person name="Roache K.F."/>
            <person name="Sabol A.L."/>
            <person name="Besser J."/>
            <person name="Gerner-Smidt P."/>
        </authorList>
    </citation>
    <scope>NUCLEOTIDE SEQUENCE</scope>
    <source>
        <strain evidence="1">PNUSAS108628</strain>
    </source>
</reference>
<comment type="caution">
    <text evidence="1">The sequence shown here is derived from an EMBL/GenBank/DDBJ whole genome shotgun (WGS) entry which is preliminary data.</text>
</comment>
<feature type="non-terminal residue" evidence="1">
    <location>
        <position position="52"/>
    </location>
</feature>